<dbReference type="RefSeq" id="WP_045099445.1">
    <property type="nucleotide sequence ID" value="NZ_CP020614.1"/>
</dbReference>
<accession>A0A098GFC0</accession>
<dbReference type="OrthoDB" id="5652914at2"/>
<dbReference type="STRING" id="451.B6N58_06690"/>
<reference evidence="3" key="2">
    <citation type="submission" date="2014-09" db="EMBL/GenBank/DDBJ databases">
        <authorList>
            <person name="Gomez-Valero L."/>
        </authorList>
    </citation>
    <scope>NUCLEOTIDE SEQUENCE [LARGE SCALE GENOMIC DNA]</scope>
    <source>
        <strain evidence="3">ATCC33218</strain>
    </source>
</reference>
<reference evidence="2 4" key="3">
    <citation type="submission" date="2016-10" db="EMBL/GenBank/DDBJ databases">
        <authorList>
            <person name="Varghese N."/>
            <person name="Submissions S."/>
        </authorList>
    </citation>
    <scope>NUCLEOTIDE SEQUENCE [LARGE SCALE GENOMIC DNA]</scope>
    <source>
        <strain evidence="2 4">ATCC 33218</strain>
    </source>
</reference>
<evidence type="ECO:0000313" key="4">
    <source>
        <dbReference type="Proteomes" id="UP000182998"/>
    </source>
</evidence>
<evidence type="ECO:0008006" key="5">
    <source>
        <dbReference type="Google" id="ProtNLM"/>
    </source>
</evidence>
<dbReference type="Proteomes" id="UP000182998">
    <property type="component" value="Unassembled WGS sequence"/>
</dbReference>
<organism evidence="1 3">
    <name type="scientific">Legionella micdadei</name>
    <name type="common">Tatlockia micdadei</name>
    <dbReference type="NCBI Taxonomy" id="451"/>
    <lineage>
        <taxon>Bacteria</taxon>
        <taxon>Pseudomonadati</taxon>
        <taxon>Pseudomonadota</taxon>
        <taxon>Gammaproteobacteria</taxon>
        <taxon>Legionellales</taxon>
        <taxon>Legionellaceae</taxon>
        <taxon>Legionella</taxon>
    </lineage>
</organism>
<dbReference type="KEGG" id="tmc:LMI_1860"/>
<evidence type="ECO:0000313" key="2">
    <source>
        <dbReference type="EMBL" id="SCY31649.1"/>
    </source>
</evidence>
<reference evidence="1" key="1">
    <citation type="submission" date="2014-09" db="EMBL/GenBank/DDBJ databases">
        <authorList>
            <person name="GOMEZ-VALERO Laura"/>
        </authorList>
    </citation>
    <scope>NUCLEOTIDE SEQUENCE</scope>
    <source>
        <strain evidence="1">ATCC33218</strain>
    </source>
</reference>
<dbReference type="AlphaFoldDB" id="A0A098GFC0"/>
<dbReference type="HOGENOM" id="CLU_733484_0_0_6"/>
<evidence type="ECO:0000313" key="1">
    <source>
        <dbReference type="EMBL" id="CEG61153.1"/>
    </source>
</evidence>
<sequence>MFLSVDNLSDGNCAFYAYSIALIDIIKHESKRNVTHTFETWCAYDPSIRPYLKQILSFNYKDQNVILLKTLQSSLRKIVHTSQLNLLQEEKKKDPLDYYIQQNAVYIKFRELVRAFLFRRSCDPDYNELADSHAVRNLAQNLAKNIYNHASKNQITHELIEKAITIAFLKDVYGESFRQSPNERRLNEEGSVILAGLKRITQDYYWGRFADLNILSETFDVNFHCLTDGEPNSNYVFRDKPGRPIITLNNEDNLHWTTQITTSFSIENSSTKNYHRFCTDSLLTKQEIQKIYKTYTTGFIAFFGRNHMAKGREIVQLCDDPHLTVDDIISVINHYINDSRIKFNSDSSFMKRANYLLQRYEYYNGYEDVLDESLQLI</sequence>
<protein>
    <recommendedName>
        <fullName evidence="5">Dot/Icm T4SS effector</fullName>
    </recommendedName>
</protein>
<dbReference type="EMBL" id="LN614830">
    <property type="protein sequence ID" value="CEG61153.1"/>
    <property type="molecule type" value="Genomic_DNA"/>
</dbReference>
<name>A0A098GFC0_LEGMI</name>
<proteinExistence type="predicted"/>
<dbReference type="Proteomes" id="UP000032414">
    <property type="component" value="Chromosome I"/>
</dbReference>
<evidence type="ECO:0000313" key="3">
    <source>
        <dbReference type="Proteomes" id="UP000032414"/>
    </source>
</evidence>
<gene>
    <name evidence="1" type="ORF">LMI_1860</name>
    <name evidence="2" type="ORF">SAMN02982997_01364</name>
</gene>
<dbReference type="EMBL" id="FMVN01000006">
    <property type="protein sequence ID" value="SCY31649.1"/>
    <property type="molecule type" value="Genomic_DNA"/>
</dbReference>
<dbReference type="PATRIC" id="fig|451.8.peg.1441"/>
<keyword evidence="4" id="KW-1185">Reference proteome</keyword>